<accession>A0A196SAN3</accession>
<evidence type="ECO:0000313" key="2">
    <source>
        <dbReference type="Proteomes" id="UP000078348"/>
    </source>
</evidence>
<name>A0A196SAN3_BLAHN</name>
<protein>
    <submittedName>
        <fullName evidence="1">Uncharacterized protein</fullName>
    </submittedName>
</protein>
<keyword evidence="2" id="KW-1185">Reference proteome</keyword>
<reference evidence="1 2" key="1">
    <citation type="submission" date="2016-05" db="EMBL/GenBank/DDBJ databases">
        <title>Nuclear genome of Blastocystis sp. subtype 1 NandII.</title>
        <authorList>
            <person name="Gentekaki E."/>
            <person name="Curtis B."/>
            <person name="Stairs C."/>
            <person name="Eme L."/>
            <person name="Herman E."/>
            <person name="Klimes V."/>
            <person name="Arias M.C."/>
            <person name="Elias M."/>
            <person name="Hilliou F."/>
            <person name="Klute M."/>
            <person name="Malik S.-B."/>
            <person name="Pightling A."/>
            <person name="Rachubinski R."/>
            <person name="Salas D."/>
            <person name="Schlacht A."/>
            <person name="Suga H."/>
            <person name="Archibald J."/>
            <person name="Ball S.G."/>
            <person name="Clark G."/>
            <person name="Dacks J."/>
            <person name="Van Der Giezen M."/>
            <person name="Tsaousis A."/>
            <person name="Roger A."/>
        </authorList>
    </citation>
    <scope>NUCLEOTIDE SEQUENCE [LARGE SCALE GENOMIC DNA]</scope>
    <source>
        <strain evidence="2">ATCC 50177 / NandII</strain>
    </source>
</reference>
<sequence length="172" mass="19892">MKKEIPDSDMEDEDYLRQNFPACMTKKALVSAIKHYEGAFENRSRSGLVNQLETIILFQIRCENKSSGYTQLFYSPQEIVDSKFADDASEMKQEIERRGLPCPKKVAERKKLLINLLRTELGEEVRTTFETVVRLILRFYNASASNTDISSLLLDLYHIARDSLTKEESSWI</sequence>
<organism evidence="1 2">
    <name type="scientific">Blastocystis sp. subtype 1 (strain ATCC 50177 / NandII)</name>
    <dbReference type="NCBI Taxonomy" id="478820"/>
    <lineage>
        <taxon>Eukaryota</taxon>
        <taxon>Sar</taxon>
        <taxon>Stramenopiles</taxon>
        <taxon>Bigyra</taxon>
        <taxon>Opalozoa</taxon>
        <taxon>Opalinata</taxon>
        <taxon>Blastocystidae</taxon>
        <taxon>Blastocystis</taxon>
    </lineage>
</organism>
<comment type="caution">
    <text evidence="1">The sequence shown here is derived from an EMBL/GenBank/DDBJ whole genome shotgun (WGS) entry which is preliminary data.</text>
</comment>
<dbReference type="AlphaFoldDB" id="A0A196SAN3"/>
<dbReference type="Proteomes" id="UP000078348">
    <property type="component" value="Unassembled WGS sequence"/>
</dbReference>
<evidence type="ECO:0000313" key="1">
    <source>
        <dbReference type="EMBL" id="OAO13162.1"/>
    </source>
</evidence>
<gene>
    <name evidence="1" type="ORF">AV274_5166</name>
</gene>
<proteinExistence type="predicted"/>
<dbReference type="EMBL" id="LXWW01000454">
    <property type="protein sequence ID" value="OAO13162.1"/>
    <property type="molecule type" value="Genomic_DNA"/>
</dbReference>